<protein>
    <submittedName>
        <fullName evidence="1">Uncharacterized protein</fullName>
    </submittedName>
</protein>
<name>A0ABU0A339_9BACI</name>
<evidence type="ECO:0000313" key="1">
    <source>
        <dbReference type="EMBL" id="MDQ0257514.1"/>
    </source>
</evidence>
<sequence>MYQCPTCKRQTLEGFTDKKTGEGYYMCDNKGCPDYGKQITDIEVVQ</sequence>
<accession>A0ABU0A339</accession>
<organism evidence="1 2">
    <name type="scientific">Evansella vedderi</name>
    <dbReference type="NCBI Taxonomy" id="38282"/>
    <lineage>
        <taxon>Bacteria</taxon>
        <taxon>Bacillati</taxon>
        <taxon>Bacillota</taxon>
        <taxon>Bacilli</taxon>
        <taxon>Bacillales</taxon>
        <taxon>Bacillaceae</taxon>
        <taxon>Evansella</taxon>
    </lineage>
</organism>
<dbReference type="RefSeq" id="WP_307331363.1">
    <property type="nucleotide sequence ID" value="NZ_JAUSUG010000029.1"/>
</dbReference>
<dbReference type="Proteomes" id="UP001230005">
    <property type="component" value="Unassembled WGS sequence"/>
</dbReference>
<dbReference type="EMBL" id="JAUSUG010000029">
    <property type="protein sequence ID" value="MDQ0257514.1"/>
    <property type="molecule type" value="Genomic_DNA"/>
</dbReference>
<keyword evidence="2" id="KW-1185">Reference proteome</keyword>
<gene>
    <name evidence="1" type="ORF">J2S74_004972</name>
</gene>
<evidence type="ECO:0000313" key="2">
    <source>
        <dbReference type="Proteomes" id="UP001230005"/>
    </source>
</evidence>
<reference evidence="1 2" key="1">
    <citation type="submission" date="2023-07" db="EMBL/GenBank/DDBJ databases">
        <title>Genomic Encyclopedia of Type Strains, Phase IV (KMG-IV): sequencing the most valuable type-strain genomes for metagenomic binning, comparative biology and taxonomic classification.</title>
        <authorList>
            <person name="Goeker M."/>
        </authorList>
    </citation>
    <scope>NUCLEOTIDE SEQUENCE [LARGE SCALE GENOMIC DNA]</scope>
    <source>
        <strain evidence="1 2">DSM 9768</strain>
    </source>
</reference>
<proteinExistence type="predicted"/>
<comment type="caution">
    <text evidence="1">The sequence shown here is derived from an EMBL/GenBank/DDBJ whole genome shotgun (WGS) entry which is preliminary data.</text>
</comment>